<evidence type="ECO:0000313" key="14">
    <source>
        <dbReference type="Proteomes" id="UP001595548"/>
    </source>
</evidence>
<feature type="compositionally biased region" description="Acidic residues" evidence="7">
    <location>
        <begin position="512"/>
        <end position="522"/>
    </location>
</feature>
<comment type="caution">
    <text evidence="13">The sequence shown here is derived from an EMBL/GenBank/DDBJ whole genome shotgun (WGS) entry which is preliminary data.</text>
</comment>
<dbReference type="InterPro" id="IPR049278">
    <property type="entry name" value="MS_channel_C"/>
</dbReference>
<feature type="transmembrane region" description="Helical" evidence="8">
    <location>
        <begin position="156"/>
        <end position="178"/>
    </location>
</feature>
<dbReference type="InterPro" id="IPR010920">
    <property type="entry name" value="LSM_dom_sf"/>
</dbReference>
<evidence type="ECO:0000256" key="6">
    <source>
        <dbReference type="ARBA" id="ARBA00023136"/>
    </source>
</evidence>
<dbReference type="InterPro" id="IPR011066">
    <property type="entry name" value="MscS_channel_C_sf"/>
</dbReference>
<feature type="transmembrane region" description="Helical" evidence="8">
    <location>
        <begin position="268"/>
        <end position="286"/>
    </location>
</feature>
<evidence type="ECO:0000313" key="13">
    <source>
        <dbReference type="EMBL" id="MFC3156708.1"/>
    </source>
</evidence>
<evidence type="ECO:0000259" key="11">
    <source>
        <dbReference type="Pfam" id="PF21082"/>
    </source>
</evidence>
<dbReference type="PANTHER" id="PTHR30460">
    <property type="entry name" value="MODERATE CONDUCTANCE MECHANOSENSITIVE CHANNEL YBIO"/>
    <property type="match status" value="1"/>
</dbReference>
<dbReference type="Proteomes" id="UP001595548">
    <property type="component" value="Unassembled WGS sequence"/>
</dbReference>
<dbReference type="InterPro" id="IPR023408">
    <property type="entry name" value="MscS_beta-dom_sf"/>
</dbReference>
<evidence type="ECO:0000259" key="10">
    <source>
        <dbReference type="Pfam" id="PF00924"/>
    </source>
</evidence>
<proteinExistence type="inferred from homology"/>
<dbReference type="InterPro" id="IPR045276">
    <property type="entry name" value="YbiO_bact"/>
</dbReference>
<feature type="compositionally biased region" description="Polar residues" evidence="7">
    <location>
        <begin position="501"/>
        <end position="511"/>
    </location>
</feature>
<comment type="subcellular location">
    <subcellularLocation>
        <location evidence="1">Cell membrane</location>
        <topology evidence="1">Multi-pass membrane protein</topology>
    </subcellularLocation>
</comment>
<dbReference type="SUPFAM" id="SSF82861">
    <property type="entry name" value="Mechanosensitive channel protein MscS (YggB), transmembrane region"/>
    <property type="match status" value="1"/>
</dbReference>
<dbReference type="Gene3D" id="2.30.30.60">
    <property type="match status" value="1"/>
</dbReference>
<sequence>MNPSRCVGWRLILAFLLLACVSQVAVAMPGFSLDLGEGSSSSSESSSASSASSDCEGDSCEESASKSHSLAVDVNQVINVDEVTESWESGVEGALDALGIESTVSGRWLATGLIVFIAVTVVVLFQWLNKKLFTRLHAARKRFRFNHNRLNFYQRLINIIFFLFVFLFTGLAIMVVGWGGIADLTISKTVVSWFESLFSFLIALIFSVILFELISAAVERYFYRLEKRGSSRVNTLVPIARNVLYGVVLVIFGITVIAELGIDVTPLLAGAGVIGVAVGFGAQALIKDVLNGFIIIVEDLIQVGDVACVGNRTGLVEKITLRKVQLRDLDGRVYTVPFSEITVVENYTKHFSYYMFNVGIAYRESPDEVIDVLKSISAEMEKDEDFKELILEPLEVLGVDAFANSAIIIKARIKTLPIKQWVVGREFNRRMKYAFDKHDIEIPFPHQTLYFGEDKDGTAPPARIMVERMTDADDALEAKADNDEDAAANGTDTDAKHAKSPVSQRGAQQPSTDDDSGGDQGR</sequence>
<dbReference type="Gene3D" id="1.10.287.1260">
    <property type="match status" value="1"/>
</dbReference>
<evidence type="ECO:0000259" key="12">
    <source>
        <dbReference type="Pfam" id="PF21088"/>
    </source>
</evidence>
<evidence type="ECO:0000256" key="7">
    <source>
        <dbReference type="SAM" id="MobiDB-lite"/>
    </source>
</evidence>
<reference evidence="14" key="1">
    <citation type="journal article" date="2019" name="Int. J. Syst. Evol. Microbiol.">
        <title>The Global Catalogue of Microorganisms (GCM) 10K type strain sequencing project: providing services to taxonomists for standard genome sequencing and annotation.</title>
        <authorList>
            <consortium name="The Broad Institute Genomics Platform"/>
            <consortium name="The Broad Institute Genome Sequencing Center for Infectious Disease"/>
            <person name="Wu L."/>
            <person name="Ma J."/>
        </authorList>
    </citation>
    <scope>NUCLEOTIDE SEQUENCE [LARGE SCALE GENOMIC DNA]</scope>
    <source>
        <strain evidence="14">KCTC 52141</strain>
    </source>
</reference>
<evidence type="ECO:0000256" key="5">
    <source>
        <dbReference type="ARBA" id="ARBA00022989"/>
    </source>
</evidence>
<evidence type="ECO:0000256" key="4">
    <source>
        <dbReference type="ARBA" id="ARBA00022692"/>
    </source>
</evidence>
<gene>
    <name evidence="13" type="ORF">ACFOEB_15965</name>
</gene>
<keyword evidence="4 8" id="KW-0812">Transmembrane</keyword>
<feature type="domain" description="Mechanosensitive ion channel MscS" evidence="10">
    <location>
        <begin position="285"/>
        <end position="349"/>
    </location>
</feature>
<dbReference type="Pfam" id="PF21082">
    <property type="entry name" value="MS_channel_3rd"/>
    <property type="match status" value="1"/>
</dbReference>
<dbReference type="EMBL" id="JBHRTL010000031">
    <property type="protein sequence ID" value="MFC3156708.1"/>
    <property type="molecule type" value="Genomic_DNA"/>
</dbReference>
<dbReference type="Pfam" id="PF21088">
    <property type="entry name" value="MS_channel_1st"/>
    <property type="match status" value="1"/>
</dbReference>
<evidence type="ECO:0000256" key="1">
    <source>
        <dbReference type="ARBA" id="ARBA00004651"/>
    </source>
</evidence>
<evidence type="ECO:0000256" key="3">
    <source>
        <dbReference type="ARBA" id="ARBA00022475"/>
    </source>
</evidence>
<feature type="compositionally biased region" description="Basic and acidic residues" evidence="7">
    <location>
        <begin position="470"/>
        <end position="481"/>
    </location>
</feature>
<dbReference type="Pfam" id="PF00924">
    <property type="entry name" value="MS_channel_2nd"/>
    <property type="match status" value="1"/>
</dbReference>
<feature type="transmembrane region" description="Helical" evidence="8">
    <location>
        <begin position="198"/>
        <end position="222"/>
    </location>
</feature>
<keyword evidence="9" id="KW-0732">Signal</keyword>
<feature type="signal peptide" evidence="9">
    <location>
        <begin position="1"/>
        <end position="27"/>
    </location>
</feature>
<dbReference type="SUPFAM" id="SSF82689">
    <property type="entry name" value="Mechanosensitive channel protein MscS (YggB), C-terminal domain"/>
    <property type="match status" value="1"/>
</dbReference>
<protein>
    <submittedName>
        <fullName evidence="13">Mechanosensitive ion channel family protein</fullName>
    </submittedName>
</protein>
<comment type="similarity">
    <text evidence="2">Belongs to the MscS (TC 1.A.23) family.</text>
</comment>
<keyword evidence="5 8" id="KW-1133">Transmembrane helix</keyword>
<feature type="transmembrane region" description="Helical" evidence="8">
    <location>
        <begin position="108"/>
        <end position="128"/>
    </location>
</feature>
<dbReference type="PANTHER" id="PTHR30460:SF0">
    <property type="entry name" value="MODERATE CONDUCTANCE MECHANOSENSITIVE CHANNEL YBIO"/>
    <property type="match status" value="1"/>
</dbReference>
<dbReference type="Gene3D" id="3.30.70.100">
    <property type="match status" value="1"/>
</dbReference>
<evidence type="ECO:0000256" key="2">
    <source>
        <dbReference type="ARBA" id="ARBA00008017"/>
    </source>
</evidence>
<feature type="chain" id="PRO_5047538741" evidence="9">
    <location>
        <begin position="28"/>
        <end position="522"/>
    </location>
</feature>
<feature type="compositionally biased region" description="Low complexity" evidence="7">
    <location>
        <begin position="42"/>
        <end position="54"/>
    </location>
</feature>
<evidence type="ECO:0000256" key="8">
    <source>
        <dbReference type="SAM" id="Phobius"/>
    </source>
</evidence>
<dbReference type="InterPro" id="IPR006685">
    <property type="entry name" value="MscS_channel_2nd"/>
</dbReference>
<dbReference type="RefSeq" id="WP_382418058.1">
    <property type="nucleotide sequence ID" value="NZ_AP031500.1"/>
</dbReference>
<feature type="region of interest" description="Disordered" evidence="7">
    <location>
        <begin position="470"/>
        <end position="522"/>
    </location>
</feature>
<dbReference type="SUPFAM" id="SSF50182">
    <property type="entry name" value="Sm-like ribonucleoproteins"/>
    <property type="match status" value="1"/>
</dbReference>
<organism evidence="13 14">
    <name type="scientific">Gilvimarinus japonicus</name>
    <dbReference type="NCBI Taxonomy" id="1796469"/>
    <lineage>
        <taxon>Bacteria</taxon>
        <taxon>Pseudomonadati</taxon>
        <taxon>Pseudomonadota</taxon>
        <taxon>Gammaproteobacteria</taxon>
        <taxon>Cellvibrionales</taxon>
        <taxon>Cellvibrionaceae</taxon>
        <taxon>Gilvimarinus</taxon>
    </lineage>
</organism>
<name>A0ABV7HS55_9GAMM</name>
<feature type="domain" description="Mechanosensitive ion channel transmembrane helices 2/3" evidence="12">
    <location>
        <begin position="244"/>
        <end position="283"/>
    </location>
</feature>
<keyword evidence="14" id="KW-1185">Reference proteome</keyword>
<dbReference type="InterPro" id="IPR011014">
    <property type="entry name" value="MscS_channel_TM-2"/>
</dbReference>
<feature type="transmembrane region" description="Helical" evidence="8">
    <location>
        <begin position="243"/>
        <end position="262"/>
    </location>
</feature>
<evidence type="ECO:0000256" key="9">
    <source>
        <dbReference type="SAM" id="SignalP"/>
    </source>
</evidence>
<dbReference type="InterPro" id="IPR049142">
    <property type="entry name" value="MS_channel_1st"/>
</dbReference>
<accession>A0ABV7HS55</accession>
<feature type="domain" description="Mechanosensitive ion channel MscS C-terminal" evidence="11">
    <location>
        <begin position="356"/>
        <end position="442"/>
    </location>
</feature>
<keyword evidence="3" id="KW-1003">Cell membrane</keyword>
<keyword evidence="6 8" id="KW-0472">Membrane</keyword>
<feature type="region of interest" description="Disordered" evidence="7">
    <location>
        <begin position="42"/>
        <end position="61"/>
    </location>
</feature>